<accession>A0A8T1EWB7</accession>
<organism evidence="1 2">
    <name type="scientific">Phytophthora cactorum</name>
    <dbReference type="NCBI Taxonomy" id="29920"/>
    <lineage>
        <taxon>Eukaryota</taxon>
        <taxon>Sar</taxon>
        <taxon>Stramenopiles</taxon>
        <taxon>Oomycota</taxon>
        <taxon>Peronosporomycetes</taxon>
        <taxon>Peronosporales</taxon>
        <taxon>Peronosporaceae</taxon>
        <taxon>Phytophthora</taxon>
    </lineage>
</organism>
<dbReference type="Proteomes" id="UP000697107">
    <property type="component" value="Unassembled WGS sequence"/>
</dbReference>
<proteinExistence type="predicted"/>
<comment type="caution">
    <text evidence="1">The sequence shown here is derived from an EMBL/GenBank/DDBJ whole genome shotgun (WGS) entry which is preliminary data.</text>
</comment>
<dbReference type="AlphaFoldDB" id="A0A8T1EWB7"/>
<reference evidence="1" key="1">
    <citation type="submission" date="2018-10" db="EMBL/GenBank/DDBJ databases">
        <title>Effector identification in a new, highly contiguous assembly of the strawberry crown rot pathogen Phytophthora cactorum.</title>
        <authorList>
            <person name="Armitage A.D."/>
            <person name="Nellist C.F."/>
            <person name="Bates H."/>
            <person name="Vickerstaff R.J."/>
            <person name="Harrison R.J."/>
        </authorList>
    </citation>
    <scope>NUCLEOTIDE SEQUENCE</scope>
    <source>
        <strain evidence="1">P415</strain>
    </source>
</reference>
<evidence type="ECO:0000313" key="1">
    <source>
        <dbReference type="EMBL" id="KAG2962700.1"/>
    </source>
</evidence>
<name>A0A8T1EWB7_9STRA</name>
<evidence type="ECO:0000313" key="2">
    <source>
        <dbReference type="Proteomes" id="UP000697107"/>
    </source>
</evidence>
<dbReference type="EMBL" id="RCML01001426">
    <property type="protein sequence ID" value="KAG2962700.1"/>
    <property type="molecule type" value="Genomic_DNA"/>
</dbReference>
<gene>
    <name evidence="1" type="ORF">PC118_g21291</name>
</gene>
<protein>
    <submittedName>
        <fullName evidence="1">Uncharacterized protein</fullName>
    </submittedName>
</protein>
<sequence>MANGMQSLKLSNFKEPLTSIACTTAKQKRMSYKLHNRRRKACFDRLMSYVCYVGVETTRGNRYFQLIQDEASRY</sequence>